<dbReference type="GO" id="GO:0005634">
    <property type="term" value="C:nucleus"/>
    <property type="evidence" value="ECO:0007669"/>
    <property type="project" value="TreeGrafter"/>
</dbReference>
<proteinExistence type="inferred from homology"/>
<dbReference type="SMART" id="SM00365">
    <property type="entry name" value="LRR_SD22"/>
    <property type="match status" value="4"/>
</dbReference>
<dbReference type="SUPFAM" id="SSF52058">
    <property type="entry name" value="L domain-like"/>
    <property type="match status" value="1"/>
</dbReference>
<dbReference type="PANTHER" id="PTHR11375">
    <property type="entry name" value="ACIDIC LEUCINE-RICH NUCLEAR PHOSPHOPROTEIN 32"/>
    <property type="match status" value="1"/>
</dbReference>
<dbReference type="Pfam" id="PF14580">
    <property type="entry name" value="LRR_9"/>
    <property type="match status" value="1"/>
</dbReference>
<evidence type="ECO:0000256" key="6">
    <source>
        <dbReference type="SAM" id="MobiDB-lite"/>
    </source>
</evidence>
<dbReference type="SMART" id="SM00446">
    <property type="entry name" value="LRRcap"/>
    <property type="match status" value="1"/>
</dbReference>
<dbReference type="PROSITE" id="PS51450">
    <property type="entry name" value="LRR"/>
    <property type="match status" value="1"/>
</dbReference>
<name>A0A9P0DVE5_PHYSR</name>
<protein>
    <recommendedName>
        <fullName evidence="5">Acidic leucine-rich nuclear phosphoprotein 32 family member A</fullName>
    </recommendedName>
</protein>
<comment type="function">
    <text evidence="4">Implicated in a number of cellular processes, including proliferation, differentiation, caspase-dependent and caspase-independent apoptosis, suppression of transformation (tumor suppressor), inhibition of protein phosphatase 2A, regulation of mRNA trafficking and stability, and inhibition of acetyltransferases as part of the INHAT (inhibitor of histone acetyltransferases) complex.</text>
</comment>
<dbReference type="PANTHER" id="PTHR11375:SF0">
    <property type="entry name" value="ACIDIC LEUCINE-RICH NUCLEAR PHOSPHOPROTEIN 32 FAMILY MEMBER A"/>
    <property type="match status" value="1"/>
</dbReference>
<feature type="domain" description="U2A'/phosphoprotein 32 family A C-terminal" evidence="7">
    <location>
        <begin position="123"/>
        <end position="141"/>
    </location>
</feature>
<feature type="compositionally biased region" description="Acidic residues" evidence="6">
    <location>
        <begin position="200"/>
        <end position="232"/>
    </location>
</feature>
<evidence type="ECO:0000256" key="3">
    <source>
        <dbReference type="ARBA" id="ARBA00025777"/>
    </source>
</evidence>
<evidence type="ECO:0000256" key="2">
    <source>
        <dbReference type="ARBA" id="ARBA00022737"/>
    </source>
</evidence>
<evidence type="ECO:0000256" key="4">
    <source>
        <dbReference type="ARBA" id="ARBA00056686"/>
    </source>
</evidence>
<dbReference type="Proteomes" id="UP001153712">
    <property type="component" value="Chromosome 13"/>
</dbReference>
<sequence length="251" mass="28129">MEKRIELEKRGKDPAEIKELILDNSRSTSIVGLTAEFTNLESLSLINVGLTSLKGFPKLPNLKKLELSDNRIANGLNLLETSPKLTHLNLSGNKIKDLETLEPLKNLKNLKNLDLFNNEATTVENYRENVFKLIPSLKYLDGYDEQDGEAEEDTDLDEEANDLDEEVNGNDSEEEGSLESGEETGGVSLGAVYNEHLDEMTDESDYEAIEDEEDEDGIEEEEEESTEEDEVTVTDISRGKKRKLEDGEGEN</sequence>
<accession>A0A9P0DVE5</accession>
<dbReference type="InterPro" id="IPR032675">
    <property type="entry name" value="LRR_dom_sf"/>
</dbReference>
<evidence type="ECO:0000256" key="1">
    <source>
        <dbReference type="ARBA" id="ARBA00022614"/>
    </source>
</evidence>
<dbReference type="InterPro" id="IPR001611">
    <property type="entry name" value="Leu-rich_rpt"/>
</dbReference>
<dbReference type="OrthoDB" id="2160613at2759"/>
<feature type="compositionally biased region" description="Acidic residues" evidence="6">
    <location>
        <begin position="145"/>
        <end position="182"/>
    </location>
</feature>
<evidence type="ECO:0000259" key="7">
    <source>
        <dbReference type="SMART" id="SM00446"/>
    </source>
</evidence>
<feature type="region of interest" description="Disordered" evidence="6">
    <location>
        <begin position="145"/>
        <end position="251"/>
    </location>
</feature>
<reference evidence="8" key="1">
    <citation type="submission" date="2022-01" db="EMBL/GenBank/DDBJ databases">
        <authorList>
            <person name="King R."/>
        </authorList>
    </citation>
    <scope>NUCLEOTIDE SEQUENCE</scope>
</reference>
<evidence type="ECO:0000256" key="5">
    <source>
        <dbReference type="ARBA" id="ARBA00067860"/>
    </source>
</evidence>
<evidence type="ECO:0000313" key="9">
    <source>
        <dbReference type="Proteomes" id="UP001153712"/>
    </source>
</evidence>
<dbReference type="AlphaFoldDB" id="A0A9P0DVE5"/>
<dbReference type="EMBL" id="OU900106">
    <property type="protein sequence ID" value="CAH1164960.1"/>
    <property type="molecule type" value="Genomic_DNA"/>
</dbReference>
<gene>
    <name evidence="8" type="ORF">PHYEVI_LOCUS3687</name>
</gene>
<organism evidence="8 9">
    <name type="scientific">Phyllotreta striolata</name>
    <name type="common">Striped flea beetle</name>
    <name type="synonym">Crioceris striolata</name>
    <dbReference type="NCBI Taxonomy" id="444603"/>
    <lineage>
        <taxon>Eukaryota</taxon>
        <taxon>Metazoa</taxon>
        <taxon>Ecdysozoa</taxon>
        <taxon>Arthropoda</taxon>
        <taxon>Hexapoda</taxon>
        <taxon>Insecta</taxon>
        <taxon>Pterygota</taxon>
        <taxon>Neoptera</taxon>
        <taxon>Endopterygota</taxon>
        <taxon>Coleoptera</taxon>
        <taxon>Polyphaga</taxon>
        <taxon>Cucujiformia</taxon>
        <taxon>Chrysomeloidea</taxon>
        <taxon>Chrysomelidae</taxon>
        <taxon>Galerucinae</taxon>
        <taxon>Alticini</taxon>
        <taxon>Phyllotreta</taxon>
    </lineage>
</organism>
<dbReference type="FunFam" id="3.80.10.10:FF:000003">
    <property type="entry name" value="Acidic leucine-rich nuclear phosphoprotein 32 family member A"/>
    <property type="match status" value="1"/>
</dbReference>
<dbReference type="Gene3D" id="3.80.10.10">
    <property type="entry name" value="Ribonuclease Inhibitor"/>
    <property type="match status" value="1"/>
</dbReference>
<keyword evidence="2" id="KW-0677">Repeat</keyword>
<comment type="similarity">
    <text evidence="3">Belongs to the ANP32 family.</text>
</comment>
<keyword evidence="1" id="KW-0433">Leucine-rich repeat</keyword>
<dbReference type="InterPro" id="IPR045081">
    <property type="entry name" value="AN32"/>
</dbReference>
<dbReference type="GO" id="GO:0042393">
    <property type="term" value="F:histone binding"/>
    <property type="evidence" value="ECO:0007669"/>
    <property type="project" value="TreeGrafter"/>
</dbReference>
<keyword evidence="9" id="KW-1185">Reference proteome</keyword>
<dbReference type="InterPro" id="IPR003603">
    <property type="entry name" value="U2A'_phosphoprotein32A_C"/>
</dbReference>
<evidence type="ECO:0000313" key="8">
    <source>
        <dbReference type="EMBL" id="CAH1164960.1"/>
    </source>
</evidence>